<organism evidence="3 4">
    <name type="scientific">Eleusine coracana subsp. coracana</name>
    <dbReference type="NCBI Taxonomy" id="191504"/>
    <lineage>
        <taxon>Eukaryota</taxon>
        <taxon>Viridiplantae</taxon>
        <taxon>Streptophyta</taxon>
        <taxon>Embryophyta</taxon>
        <taxon>Tracheophyta</taxon>
        <taxon>Spermatophyta</taxon>
        <taxon>Magnoliopsida</taxon>
        <taxon>Liliopsida</taxon>
        <taxon>Poales</taxon>
        <taxon>Poaceae</taxon>
        <taxon>PACMAD clade</taxon>
        <taxon>Chloridoideae</taxon>
        <taxon>Cynodonteae</taxon>
        <taxon>Eleusininae</taxon>
        <taxon>Eleusine</taxon>
    </lineage>
</organism>
<reference evidence="3" key="2">
    <citation type="submission" date="2021-12" db="EMBL/GenBank/DDBJ databases">
        <title>Resequencing data analysis of finger millet.</title>
        <authorList>
            <person name="Hatakeyama M."/>
            <person name="Aluri S."/>
            <person name="Balachadran M.T."/>
            <person name="Sivarajan S.R."/>
            <person name="Poveda L."/>
            <person name="Shimizu-Inatsugi R."/>
            <person name="Schlapbach R."/>
            <person name="Sreeman S.M."/>
            <person name="Shimizu K.K."/>
        </authorList>
    </citation>
    <scope>NUCLEOTIDE SEQUENCE</scope>
</reference>
<dbReference type="AlphaFoldDB" id="A0AAV5DMH8"/>
<evidence type="ECO:0000256" key="1">
    <source>
        <dbReference type="SAM" id="MobiDB-lite"/>
    </source>
</evidence>
<proteinExistence type="predicted"/>
<dbReference type="InterPro" id="IPR007021">
    <property type="entry name" value="DUF659"/>
</dbReference>
<accession>A0AAV5DMH8</accession>
<protein>
    <recommendedName>
        <fullName evidence="2">DUF659 domain-containing protein</fullName>
    </recommendedName>
</protein>
<feature type="region of interest" description="Disordered" evidence="1">
    <location>
        <begin position="1"/>
        <end position="25"/>
    </location>
</feature>
<comment type="caution">
    <text evidence="3">The sequence shown here is derived from an EMBL/GenBank/DDBJ whole genome shotgun (WGS) entry which is preliminary data.</text>
</comment>
<reference evidence="3" key="1">
    <citation type="journal article" date="2018" name="DNA Res.">
        <title>Multiple hybrid de novo genome assembly of finger millet, an orphan allotetraploid crop.</title>
        <authorList>
            <person name="Hatakeyama M."/>
            <person name="Aluri S."/>
            <person name="Balachadran M.T."/>
            <person name="Sivarajan S.R."/>
            <person name="Patrignani A."/>
            <person name="Gruter S."/>
            <person name="Poveda L."/>
            <person name="Shimizu-Inatsugi R."/>
            <person name="Baeten J."/>
            <person name="Francoijs K.J."/>
            <person name="Nataraja K.N."/>
            <person name="Reddy Y.A.N."/>
            <person name="Phadnis S."/>
            <person name="Ravikumar R.L."/>
            <person name="Schlapbach R."/>
            <person name="Sreeman S.M."/>
            <person name="Shimizu K.K."/>
        </authorList>
    </citation>
    <scope>NUCLEOTIDE SEQUENCE</scope>
</reference>
<name>A0AAV5DMH8_ELECO</name>
<sequence>MASPASVNDEYDPRTGPRRKAKSKDPSWRYGYWPNLENRDEVICILCDTKVSGCIKRLKQHLAGGYVDAKMCEKTTTEIRKEMEEYLEKNKRCRPLFLDGDDDVVEVVVGGTTNAVEDLADRVETQASIMHPSSGTSAKQRRVAFQFKAKPTAKPATKSKANKLVIEMIRKTPEEIVDERRSKSSQPTIVANTKTKEQKEYVDMQWALWFYECGIAFKAAAARQFQIALEATTQYGSSPEGTYFLESIDASSEVRDAQMLADLLEKRIEDIGKDKIVQVVTDNGANFKAVVPISRQLVSF</sequence>
<dbReference type="EMBL" id="BQKI01000020">
    <property type="protein sequence ID" value="GJN11859.1"/>
    <property type="molecule type" value="Genomic_DNA"/>
</dbReference>
<evidence type="ECO:0000259" key="2">
    <source>
        <dbReference type="Pfam" id="PF04937"/>
    </source>
</evidence>
<keyword evidence="4" id="KW-1185">Reference proteome</keyword>
<dbReference type="PANTHER" id="PTHR46951">
    <property type="entry name" value="BED-TYPE DOMAIN-CONTAINING PROTEIN"/>
    <property type="match status" value="1"/>
</dbReference>
<dbReference type="PANTHER" id="PTHR46951:SF2">
    <property type="entry name" value="BED-TYPE DOMAIN-CONTAINING PROTEIN"/>
    <property type="match status" value="1"/>
</dbReference>
<evidence type="ECO:0000313" key="3">
    <source>
        <dbReference type="EMBL" id="GJN11859.1"/>
    </source>
</evidence>
<feature type="domain" description="DUF659" evidence="2">
    <location>
        <begin position="237"/>
        <end position="290"/>
    </location>
</feature>
<dbReference type="Proteomes" id="UP001054889">
    <property type="component" value="Unassembled WGS sequence"/>
</dbReference>
<evidence type="ECO:0000313" key="4">
    <source>
        <dbReference type="Proteomes" id="UP001054889"/>
    </source>
</evidence>
<dbReference type="Pfam" id="PF04937">
    <property type="entry name" value="DUF659"/>
    <property type="match status" value="1"/>
</dbReference>
<gene>
    <name evidence="3" type="primary">ga30091</name>
    <name evidence="3" type="ORF">PR202_ga30091</name>
</gene>